<evidence type="ECO:0000313" key="2">
    <source>
        <dbReference type="Proteomes" id="UP001558613"/>
    </source>
</evidence>
<comment type="caution">
    <text evidence="1">The sequence shown here is derived from an EMBL/GenBank/DDBJ whole genome shotgun (WGS) entry which is preliminary data.</text>
</comment>
<protein>
    <submittedName>
        <fullName evidence="1">Uncharacterized protein</fullName>
    </submittedName>
</protein>
<proteinExistence type="predicted"/>
<keyword evidence="2" id="KW-1185">Reference proteome</keyword>
<organism evidence="1 2">
    <name type="scientific">Cirrhinus molitorella</name>
    <name type="common">mud carp</name>
    <dbReference type="NCBI Taxonomy" id="172907"/>
    <lineage>
        <taxon>Eukaryota</taxon>
        <taxon>Metazoa</taxon>
        <taxon>Chordata</taxon>
        <taxon>Craniata</taxon>
        <taxon>Vertebrata</taxon>
        <taxon>Euteleostomi</taxon>
        <taxon>Actinopterygii</taxon>
        <taxon>Neopterygii</taxon>
        <taxon>Teleostei</taxon>
        <taxon>Ostariophysi</taxon>
        <taxon>Cypriniformes</taxon>
        <taxon>Cyprinidae</taxon>
        <taxon>Labeoninae</taxon>
        <taxon>Labeonini</taxon>
        <taxon>Cirrhinus</taxon>
    </lineage>
</organism>
<dbReference type="EMBL" id="JAYMGO010000025">
    <property type="protein sequence ID" value="KAL1247327.1"/>
    <property type="molecule type" value="Genomic_DNA"/>
</dbReference>
<gene>
    <name evidence="1" type="ORF">QQF64_022703</name>
</gene>
<reference evidence="1 2" key="1">
    <citation type="submission" date="2023-09" db="EMBL/GenBank/DDBJ databases">
        <authorList>
            <person name="Wang M."/>
        </authorList>
    </citation>
    <scope>NUCLEOTIDE SEQUENCE [LARGE SCALE GENOMIC DNA]</scope>
    <source>
        <strain evidence="1">GT-2023</strain>
        <tissue evidence="1">Liver</tissue>
    </source>
</reference>
<name>A0ABR3L3D9_9TELE</name>
<accession>A0ABR3L3D9</accession>
<evidence type="ECO:0000313" key="1">
    <source>
        <dbReference type="EMBL" id="KAL1247327.1"/>
    </source>
</evidence>
<sequence length="83" mass="9331">MFDISQEIQKCSSPWRISKGRANPAEKMGHLRGAVLLPWLKISRLVTRTRTHRDADACTDKALCTHQLSGVCMLDRTVMTPPP</sequence>
<dbReference type="Proteomes" id="UP001558613">
    <property type="component" value="Unassembled WGS sequence"/>
</dbReference>